<reference evidence="3" key="1">
    <citation type="submission" date="2023-08" db="EMBL/GenBank/DDBJ databases">
        <title>Draft sequence of the Babesia gibsoni genome.</title>
        <authorList>
            <person name="Yamagishi J.Y."/>
            <person name="Xuan X.X."/>
        </authorList>
    </citation>
    <scope>NUCLEOTIDE SEQUENCE</scope>
    <source>
        <strain evidence="3">Azabu</strain>
    </source>
</reference>
<feature type="signal peptide" evidence="2">
    <location>
        <begin position="1"/>
        <end position="16"/>
    </location>
</feature>
<dbReference type="AlphaFoldDB" id="A0AAD8UV77"/>
<organism evidence="3 4">
    <name type="scientific">Babesia gibsoni</name>
    <dbReference type="NCBI Taxonomy" id="33632"/>
    <lineage>
        <taxon>Eukaryota</taxon>
        <taxon>Sar</taxon>
        <taxon>Alveolata</taxon>
        <taxon>Apicomplexa</taxon>
        <taxon>Aconoidasida</taxon>
        <taxon>Piroplasmida</taxon>
        <taxon>Babesiidae</taxon>
        <taxon>Babesia</taxon>
    </lineage>
</organism>
<protein>
    <submittedName>
        <fullName evidence="3">Uncharacterized protein</fullName>
    </submittedName>
</protein>
<keyword evidence="4" id="KW-1185">Reference proteome</keyword>
<evidence type="ECO:0000256" key="1">
    <source>
        <dbReference type="SAM" id="MobiDB-lite"/>
    </source>
</evidence>
<feature type="region of interest" description="Disordered" evidence="1">
    <location>
        <begin position="20"/>
        <end position="43"/>
    </location>
</feature>
<name>A0AAD8UV77_BABGI</name>
<evidence type="ECO:0000313" key="3">
    <source>
        <dbReference type="EMBL" id="KAK1445137.1"/>
    </source>
</evidence>
<dbReference type="EMBL" id="JAVEPI010000001">
    <property type="protein sequence ID" value="KAK1445137.1"/>
    <property type="molecule type" value="Genomic_DNA"/>
</dbReference>
<dbReference type="Proteomes" id="UP001230268">
    <property type="component" value="Unassembled WGS sequence"/>
</dbReference>
<keyword evidence="2" id="KW-0732">Signal</keyword>
<comment type="caution">
    <text evidence="3">The sequence shown here is derived from an EMBL/GenBank/DDBJ whole genome shotgun (WGS) entry which is preliminary data.</text>
</comment>
<sequence length="234" mass="26614">MKILVILYIAARCALGQDNNVTPSEGVTSDPVGSPQQQTKPIEKTAATPESKMCESNAHYPLDTYYNSLKDIVNKKTPVERLDEISKDVLKEINSNPFYKIPKLDRKLREIAVLHPDVMEKLGVYVIPVKSRKSHTDEVPIDIKESVVEEAESKETKKGMLSRIPSPRKSSVENPMKSNLLHIIKQSEMIKSMTPVEKLRFIPQLKEAIVYEILKNTQAIDRISKEIAQREHHF</sequence>
<proteinExistence type="predicted"/>
<evidence type="ECO:0000313" key="4">
    <source>
        <dbReference type="Proteomes" id="UP001230268"/>
    </source>
</evidence>
<feature type="region of interest" description="Disordered" evidence="1">
    <location>
        <begin position="154"/>
        <end position="173"/>
    </location>
</feature>
<gene>
    <name evidence="3" type="ORF">BgAZ_110430</name>
</gene>
<evidence type="ECO:0000256" key="2">
    <source>
        <dbReference type="SAM" id="SignalP"/>
    </source>
</evidence>
<feature type="chain" id="PRO_5041944354" evidence="2">
    <location>
        <begin position="17"/>
        <end position="234"/>
    </location>
</feature>
<accession>A0AAD8UV77</accession>